<dbReference type="PANTHER" id="PTHR12708">
    <property type="entry name" value="DNA POLYMERASE EPSILON SUBUNIT B"/>
    <property type="match status" value="1"/>
</dbReference>
<dbReference type="GO" id="GO:0008622">
    <property type="term" value="C:epsilon DNA polymerase complex"/>
    <property type="evidence" value="ECO:0007669"/>
    <property type="project" value="InterPro"/>
</dbReference>
<evidence type="ECO:0000256" key="4">
    <source>
        <dbReference type="ARBA" id="ARBA00022705"/>
    </source>
</evidence>
<dbReference type="GO" id="GO:0006261">
    <property type="term" value="P:DNA-templated DNA replication"/>
    <property type="evidence" value="ECO:0007669"/>
    <property type="project" value="InterPro"/>
</dbReference>
<evidence type="ECO:0000259" key="8">
    <source>
        <dbReference type="Pfam" id="PF04042"/>
    </source>
</evidence>
<keyword evidence="4" id="KW-0235">DNA replication</keyword>
<comment type="subcellular location">
    <subcellularLocation>
        <location evidence="1">Nucleus</location>
    </subcellularLocation>
</comment>
<dbReference type="GO" id="GO:0003677">
    <property type="term" value="F:DNA binding"/>
    <property type="evidence" value="ECO:0007669"/>
    <property type="project" value="UniProtKB-KW"/>
</dbReference>
<comment type="similarity">
    <text evidence="2">Belongs to the DNA polymerase epsilon subunit B family.</text>
</comment>
<evidence type="ECO:0000256" key="7">
    <source>
        <dbReference type="ARBA" id="ARBA00032930"/>
    </source>
</evidence>
<dbReference type="OrthoDB" id="2916018at2759"/>
<reference evidence="9" key="1">
    <citation type="journal article" date="2019" name="Environ. Microbiol.">
        <title>Fungal ecological strategies reflected in gene transcription - a case study of two litter decomposers.</title>
        <authorList>
            <person name="Barbi F."/>
            <person name="Kohler A."/>
            <person name="Barry K."/>
            <person name="Baskaran P."/>
            <person name="Daum C."/>
            <person name="Fauchery L."/>
            <person name="Ihrmark K."/>
            <person name="Kuo A."/>
            <person name="LaButti K."/>
            <person name="Lipzen A."/>
            <person name="Morin E."/>
            <person name="Grigoriev I.V."/>
            <person name="Henrissat B."/>
            <person name="Lindahl B."/>
            <person name="Martin F."/>
        </authorList>
    </citation>
    <scope>NUCLEOTIDE SEQUENCE</scope>
    <source>
        <strain evidence="9">JB14</strain>
    </source>
</reference>
<dbReference type="AlphaFoldDB" id="A0A6A4GH06"/>
<proteinExistence type="inferred from homology"/>
<protein>
    <recommendedName>
        <fullName evidence="3">DNA polymerase epsilon subunit B</fullName>
    </recommendedName>
    <alternativeName>
        <fullName evidence="7">DNA polymerase II subunit 2</fullName>
    </alternativeName>
</protein>
<gene>
    <name evidence="9" type="ORF">BT96DRAFT_1093806</name>
</gene>
<evidence type="ECO:0000256" key="3">
    <source>
        <dbReference type="ARBA" id="ARBA00016011"/>
    </source>
</evidence>
<dbReference type="PANTHER" id="PTHR12708:SF0">
    <property type="entry name" value="DNA POLYMERASE EPSILON SUBUNIT 2"/>
    <property type="match status" value="1"/>
</dbReference>
<accession>A0A6A4GH06</accession>
<evidence type="ECO:0000256" key="1">
    <source>
        <dbReference type="ARBA" id="ARBA00004123"/>
    </source>
</evidence>
<dbReference type="Proteomes" id="UP000799118">
    <property type="component" value="Unassembled WGS sequence"/>
</dbReference>
<evidence type="ECO:0000256" key="2">
    <source>
        <dbReference type="ARBA" id="ARBA00009560"/>
    </source>
</evidence>
<organism evidence="9 10">
    <name type="scientific">Gymnopus androsaceus JB14</name>
    <dbReference type="NCBI Taxonomy" id="1447944"/>
    <lineage>
        <taxon>Eukaryota</taxon>
        <taxon>Fungi</taxon>
        <taxon>Dikarya</taxon>
        <taxon>Basidiomycota</taxon>
        <taxon>Agaricomycotina</taxon>
        <taxon>Agaricomycetes</taxon>
        <taxon>Agaricomycetidae</taxon>
        <taxon>Agaricales</taxon>
        <taxon>Marasmiineae</taxon>
        <taxon>Omphalotaceae</taxon>
        <taxon>Gymnopus</taxon>
    </lineage>
</organism>
<dbReference type="GO" id="GO:0042276">
    <property type="term" value="P:error-prone translesion synthesis"/>
    <property type="evidence" value="ECO:0007669"/>
    <property type="project" value="TreeGrafter"/>
</dbReference>
<evidence type="ECO:0000313" key="9">
    <source>
        <dbReference type="EMBL" id="KAE9384909.1"/>
    </source>
</evidence>
<feature type="domain" description="DNA polymerase alpha/delta/epsilon subunit B" evidence="8">
    <location>
        <begin position="296"/>
        <end position="392"/>
    </location>
</feature>
<keyword evidence="6" id="KW-0539">Nucleus</keyword>
<keyword evidence="10" id="KW-1185">Reference proteome</keyword>
<sequence length="392" mass="44166">MSDARQRTIIKVFRKFSNSLGPDTLDFLEQILDAHEIEDHDVETSIETLAKEYNKQDGKSFYLFHVSVEVLQRVYEFLQDQGQSEAEVEALDPNSHLYFINAFKMPSWHWSIERGTFEKAANSPTVSGSADSRVFSVRDRLNVIKQCVLRNEHFAPSTVPSRDRDHLVTLRSTEQLLGRAGERFLLLGMLARSKEGTLCLEDADGSVELDFSQLDEPGDGLFTEGCSALVKGEYTDESKLEIIAIGQPPCESRQTARYGCMSIYGHIDFLGKASTSLLDDQELSVCVREELSDLHFFFLSDVWLDNPRTLPGIPKMLNNCVENDFIPKVIVLCGNFTSQSITHGNAWDIQRYQVNFDALADLIASYPAIMCTTHFVFVPGPLDLTMNSTLPR</sequence>
<evidence type="ECO:0000313" key="10">
    <source>
        <dbReference type="Proteomes" id="UP000799118"/>
    </source>
</evidence>
<dbReference type="Pfam" id="PF04042">
    <property type="entry name" value="DNA_pol_E_B"/>
    <property type="match status" value="1"/>
</dbReference>
<dbReference type="InterPro" id="IPR007185">
    <property type="entry name" value="DNA_pol_a/d/e_bsu"/>
</dbReference>
<keyword evidence="5" id="KW-0238">DNA-binding</keyword>
<dbReference type="InterPro" id="IPR016266">
    <property type="entry name" value="POLE2"/>
</dbReference>
<name>A0A6A4GH06_9AGAR</name>
<evidence type="ECO:0000256" key="6">
    <source>
        <dbReference type="ARBA" id="ARBA00023242"/>
    </source>
</evidence>
<evidence type="ECO:0000256" key="5">
    <source>
        <dbReference type="ARBA" id="ARBA00023125"/>
    </source>
</evidence>
<dbReference type="EMBL" id="ML770061">
    <property type="protein sequence ID" value="KAE9384909.1"/>
    <property type="molecule type" value="Genomic_DNA"/>
</dbReference>